<protein>
    <submittedName>
        <fullName evidence="1">Uncharacterized protein</fullName>
    </submittedName>
</protein>
<evidence type="ECO:0000313" key="1">
    <source>
        <dbReference type="EMBL" id="KAH7995534.1"/>
    </source>
</evidence>
<name>A0ACB8ETH3_9SAUR</name>
<evidence type="ECO:0000313" key="2">
    <source>
        <dbReference type="Proteomes" id="UP000827872"/>
    </source>
</evidence>
<dbReference type="EMBL" id="CM037620">
    <property type="protein sequence ID" value="KAH7995534.1"/>
    <property type="molecule type" value="Genomic_DNA"/>
</dbReference>
<organism evidence="1 2">
    <name type="scientific">Sphaerodactylus townsendi</name>
    <dbReference type="NCBI Taxonomy" id="933632"/>
    <lineage>
        <taxon>Eukaryota</taxon>
        <taxon>Metazoa</taxon>
        <taxon>Chordata</taxon>
        <taxon>Craniata</taxon>
        <taxon>Vertebrata</taxon>
        <taxon>Euteleostomi</taxon>
        <taxon>Lepidosauria</taxon>
        <taxon>Squamata</taxon>
        <taxon>Bifurcata</taxon>
        <taxon>Gekkota</taxon>
        <taxon>Sphaerodactylidae</taxon>
        <taxon>Sphaerodactylus</taxon>
    </lineage>
</organism>
<proteinExistence type="predicted"/>
<accession>A0ACB8ETH3</accession>
<reference evidence="1" key="1">
    <citation type="submission" date="2021-08" db="EMBL/GenBank/DDBJ databases">
        <title>The first chromosome-level gecko genome reveals the dynamic sex chromosomes of Neotropical dwarf geckos (Sphaerodactylidae: Sphaerodactylus).</title>
        <authorList>
            <person name="Pinto B.J."/>
            <person name="Keating S.E."/>
            <person name="Gamble T."/>
        </authorList>
    </citation>
    <scope>NUCLEOTIDE SEQUENCE</scope>
    <source>
        <strain evidence="1">TG3544</strain>
    </source>
</reference>
<keyword evidence="2" id="KW-1185">Reference proteome</keyword>
<comment type="caution">
    <text evidence="1">The sequence shown here is derived from an EMBL/GenBank/DDBJ whole genome shotgun (WGS) entry which is preliminary data.</text>
</comment>
<sequence length="121" mass="13378">MKVIRNRIHSFRGYGIEVLDQTKGMVQDNVIFQGKAKNAILQQTYSGDGCIVQNNKLIAFKKKFNSAWTLENPPARPHIEGSSRGVSIAGNSQKVTNVTSRIAARMDRGCHNNGSIFCTIL</sequence>
<dbReference type="Proteomes" id="UP000827872">
    <property type="component" value="Linkage Group LG07"/>
</dbReference>
<gene>
    <name evidence="1" type="ORF">K3G42_026023</name>
</gene>